<comment type="similarity">
    <text evidence="3">Belongs to the polysaccharide lyase 4 family.</text>
</comment>
<evidence type="ECO:0000256" key="1">
    <source>
        <dbReference type="ARBA" id="ARBA00001324"/>
    </source>
</evidence>
<feature type="signal peptide" evidence="10">
    <location>
        <begin position="1"/>
        <end position="24"/>
    </location>
</feature>
<dbReference type="SUPFAM" id="SSF74650">
    <property type="entry name" value="Galactose mutarotase-like"/>
    <property type="match status" value="1"/>
</dbReference>
<keyword evidence="6 10" id="KW-0732">Signal</keyword>
<keyword evidence="15" id="KW-1185">Reference proteome</keyword>
<dbReference type="Pfam" id="PF14683">
    <property type="entry name" value="CBM-like"/>
    <property type="match status" value="1"/>
</dbReference>
<dbReference type="Gene3D" id="2.60.40.1120">
    <property type="entry name" value="Carboxypeptidase-like, regulatory domain"/>
    <property type="match status" value="1"/>
</dbReference>
<evidence type="ECO:0000256" key="10">
    <source>
        <dbReference type="SAM" id="SignalP"/>
    </source>
</evidence>
<dbReference type="InterPro" id="IPR013784">
    <property type="entry name" value="Carb-bd-like_fold"/>
</dbReference>
<dbReference type="Proteomes" id="UP000184608">
    <property type="component" value="Unassembled WGS sequence"/>
</dbReference>
<keyword evidence="9" id="KW-0961">Cell wall biogenesis/degradation</keyword>
<name>A0A1M5V2X0_9VIBR</name>
<comment type="subcellular location">
    <subcellularLocation>
        <location evidence="2">Secreted</location>
    </subcellularLocation>
</comment>
<dbReference type="InterPro" id="IPR016590">
    <property type="entry name" value="Rhamnogalacturonase_B"/>
</dbReference>
<dbReference type="SUPFAM" id="SSF49785">
    <property type="entry name" value="Galactose-binding domain-like"/>
    <property type="match status" value="1"/>
</dbReference>
<dbReference type="InterPro" id="IPR014718">
    <property type="entry name" value="GH-type_carb-bd"/>
</dbReference>
<keyword evidence="8" id="KW-0456">Lyase</keyword>
<keyword evidence="5" id="KW-0964">Secreted</keyword>
<dbReference type="EC" id="4.2.2.23" evidence="4"/>
<dbReference type="InterPro" id="IPR029413">
    <property type="entry name" value="RG-lyase_II"/>
</dbReference>
<accession>A0A1M5V2X0</accession>
<evidence type="ECO:0000256" key="2">
    <source>
        <dbReference type="ARBA" id="ARBA00004613"/>
    </source>
</evidence>
<evidence type="ECO:0000256" key="6">
    <source>
        <dbReference type="ARBA" id="ARBA00022729"/>
    </source>
</evidence>
<dbReference type="STRING" id="1216006.VA7868_00241"/>
<evidence type="ECO:0000256" key="4">
    <source>
        <dbReference type="ARBA" id="ARBA00012437"/>
    </source>
</evidence>
<dbReference type="GO" id="GO:0071555">
    <property type="term" value="P:cell wall organization"/>
    <property type="evidence" value="ECO:0007669"/>
    <property type="project" value="UniProtKB-KW"/>
</dbReference>
<evidence type="ECO:0000256" key="9">
    <source>
        <dbReference type="ARBA" id="ARBA00023316"/>
    </source>
</evidence>
<dbReference type="PANTHER" id="PTHR36574:SF1">
    <property type="entry name" value="RHAMNOGALACTURONATE LYASE-RELATED"/>
    <property type="match status" value="1"/>
</dbReference>
<evidence type="ECO:0000259" key="12">
    <source>
        <dbReference type="Pfam" id="PF14683"/>
    </source>
</evidence>
<dbReference type="EMBL" id="FQXZ01000005">
    <property type="protein sequence ID" value="SHH69303.1"/>
    <property type="molecule type" value="Genomic_DNA"/>
</dbReference>
<dbReference type="RefSeq" id="WP_073602035.1">
    <property type="nucleotide sequence ID" value="NZ_FQXZ01000005.1"/>
</dbReference>
<evidence type="ECO:0000256" key="7">
    <source>
        <dbReference type="ARBA" id="ARBA00023157"/>
    </source>
</evidence>
<evidence type="ECO:0000259" key="13">
    <source>
        <dbReference type="Pfam" id="PF14686"/>
    </source>
</evidence>
<comment type="catalytic activity">
    <reaction evidence="1">
        <text>Endotype eliminative cleavage of L-alpha-rhamnopyranosyl-(1-&gt;4)-alpha-D-galactopyranosyluronic acid bonds of rhamnogalacturonan I domains in ramified hairy regions of pectin leaving L-rhamnopyranose at the reducing end and 4-deoxy-4,5-unsaturated D-galactopyranosyluronic acid at the non-reducing end.</text>
        <dbReference type="EC" id="4.2.2.23"/>
    </reaction>
</comment>
<gene>
    <name evidence="14" type="ORF">VA7868_00241</name>
</gene>
<dbReference type="GO" id="GO:0005576">
    <property type="term" value="C:extracellular region"/>
    <property type="evidence" value="ECO:0007669"/>
    <property type="project" value="UniProtKB-SubCell"/>
</dbReference>
<evidence type="ECO:0000313" key="15">
    <source>
        <dbReference type="Proteomes" id="UP000184608"/>
    </source>
</evidence>
<evidence type="ECO:0000256" key="3">
    <source>
        <dbReference type="ARBA" id="ARBA00010418"/>
    </source>
</evidence>
<feature type="domain" description="Rhamnogalacturonan lyase" evidence="12">
    <location>
        <begin position="385"/>
        <end position="553"/>
    </location>
</feature>
<reference evidence="14 15" key="1">
    <citation type="submission" date="2016-11" db="EMBL/GenBank/DDBJ databases">
        <authorList>
            <person name="Jaros S."/>
            <person name="Januszkiewicz K."/>
            <person name="Wedrychowicz H."/>
        </authorList>
    </citation>
    <scope>NUCLEOTIDE SEQUENCE [LARGE SCALE GENOMIC DNA]</scope>
    <source>
        <strain evidence="14 15">CECT 7868</strain>
    </source>
</reference>
<dbReference type="Pfam" id="PF14686">
    <property type="entry name" value="fn3_3"/>
    <property type="match status" value="1"/>
</dbReference>
<evidence type="ECO:0000256" key="8">
    <source>
        <dbReference type="ARBA" id="ARBA00023239"/>
    </source>
</evidence>
<dbReference type="InterPro" id="IPR008979">
    <property type="entry name" value="Galactose-bd-like_sf"/>
</dbReference>
<dbReference type="GO" id="GO:0045490">
    <property type="term" value="P:pectin catabolic process"/>
    <property type="evidence" value="ECO:0007669"/>
    <property type="project" value="TreeGrafter"/>
</dbReference>
<proteinExistence type="inferred from homology"/>
<dbReference type="Pfam" id="PF09284">
    <property type="entry name" value="RhgB_N"/>
    <property type="match status" value="1"/>
</dbReference>
<organism evidence="14 15">
    <name type="scientific">Vibrio aerogenes CECT 7868</name>
    <dbReference type="NCBI Taxonomy" id="1216006"/>
    <lineage>
        <taxon>Bacteria</taxon>
        <taxon>Pseudomonadati</taxon>
        <taxon>Pseudomonadota</taxon>
        <taxon>Gammaproteobacteria</taxon>
        <taxon>Vibrionales</taxon>
        <taxon>Vibrionaceae</taxon>
        <taxon>Vibrio</taxon>
    </lineage>
</organism>
<evidence type="ECO:0000256" key="5">
    <source>
        <dbReference type="ARBA" id="ARBA00022525"/>
    </source>
</evidence>
<evidence type="ECO:0000259" key="11">
    <source>
        <dbReference type="Pfam" id="PF09284"/>
    </source>
</evidence>
<sequence length="555" mass="61013">MKYLLTTQGLICGLGLAFATGANASFSLKSDSNFYTVDTNAGVVFSVRRTDNNVSTQSAGDIASLKINGKEFQNQSRGSQINAGFDWLYKNTSDVKVSATKIGSDYIKVTVKAGKLTHYYMARKGYPNIYMATYFTGEPDVHNHVRYILRMKRSQLPYGPEPSDISKTTSTVEASDIFALSNGETRSKHYSNQRLKDWKYIGATGNNVGVWVVRDGMEGSSGGPFYRSLLNQGTAGDQEITYIINYGQAQTESFRPGILNHYTLVVNKGQAPSTDIDTSWFSKMGLTGYVADSKRGRVSGVGINNRNTDYDYTVGFANSKAQYWADANIASGYFSTPYMLPGTYDMTIYKNELAVQKQQVTVTAGNTTVLHTISIQDDPGNDGVIWRIGKWDGSPQEFMNGSKLTTMHPSDVRMSKWDGSNFIVGSSSTNSFPAYIWKDVNNNHVIYFRLNASQRAKAHTLRFGITDAMAGGRPQIKVNDWTSKIPSASSQPKTRSLTTGSYRGNNTTFEYSIPASAWKNSDSDWNSLVINVVSGTTSSGYLSPAISVDAIDLLK</sequence>
<dbReference type="SUPFAM" id="SSF49452">
    <property type="entry name" value="Starch-binding domain-like"/>
    <property type="match status" value="1"/>
</dbReference>
<dbReference type="Gene3D" id="2.70.98.10">
    <property type="match status" value="1"/>
</dbReference>
<dbReference type="AlphaFoldDB" id="A0A1M5V2X0"/>
<dbReference type="InterPro" id="IPR011013">
    <property type="entry name" value="Gal_mutarotase_sf_dom"/>
</dbReference>
<dbReference type="InterPro" id="IPR029411">
    <property type="entry name" value="RG-lyase_III"/>
</dbReference>
<keyword evidence="7" id="KW-1015">Disulfide bond</keyword>
<dbReference type="Gene3D" id="2.60.120.260">
    <property type="entry name" value="Galactose-binding domain-like"/>
    <property type="match status" value="1"/>
</dbReference>
<evidence type="ECO:0000313" key="14">
    <source>
        <dbReference type="EMBL" id="SHH69303.1"/>
    </source>
</evidence>
<dbReference type="GO" id="GO:0102210">
    <property type="term" value="F:rhamnogalacturonan endolyase activity"/>
    <property type="evidence" value="ECO:0007669"/>
    <property type="project" value="UniProtKB-EC"/>
</dbReference>
<dbReference type="CDD" id="cd10317">
    <property type="entry name" value="RGL4_C"/>
    <property type="match status" value="1"/>
</dbReference>
<dbReference type="OrthoDB" id="7169863at2"/>
<feature type="domain" description="Rhamnogalacturonase B N-terminal" evidence="11">
    <location>
        <begin position="26"/>
        <end position="288"/>
    </location>
</feature>
<dbReference type="PANTHER" id="PTHR36574">
    <property type="entry name" value="RHAMNOGALACTURONATE LYASE-RELATED"/>
    <property type="match status" value="1"/>
</dbReference>
<protein>
    <recommendedName>
        <fullName evidence="4">rhamnogalacturonan endolyase</fullName>
        <ecNumber evidence="4">4.2.2.23</ecNumber>
    </recommendedName>
</protein>
<feature type="chain" id="PRO_5012206434" description="rhamnogalacturonan endolyase" evidence="10">
    <location>
        <begin position="25"/>
        <end position="555"/>
    </location>
</feature>
<dbReference type="InterPro" id="IPR015364">
    <property type="entry name" value="RhgB_N"/>
</dbReference>
<dbReference type="CDD" id="cd10316">
    <property type="entry name" value="RGL4_M"/>
    <property type="match status" value="1"/>
</dbReference>
<feature type="domain" description="Rhamnogalacturonan lyase" evidence="13">
    <location>
        <begin position="295"/>
        <end position="369"/>
    </location>
</feature>
<dbReference type="GO" id="GO:0030246">
    <property type="term" value="F:carbohydrate binding"/>
    <property type="evidence" value="ECO:0007669"/>
    <property type="project" value="InterPro"/>
</dbReference>